<dbReference type="STRING" id="314344.AL013_02525"/>
<accession>Q0EWS1</accession>
<comment type="caution">
    <text evidence="3">The sequence shown here is derived from an EMBL/GenBank/DDBJ whole genome shotgun (WGS) entry which is preliminary data.</text>
</comment>
<dbReference type="eggNOG" id="COG0398">
    <property type="taxonomic scope" value="Bacteria"/>
</dbReference>
<dbReference type="Pfam" id="PF04784">
    <property type="entry name" value="DUF547"/>
    <property type="match status" value="1"/>
</dbReference>
<feature type="signal peptide" evidence="1">
    <location>
        <begin position="1"/>
        <end position="20"/>
    </location>
</feature>
<dbReference type="PANTHER" id="PTHR46361:SF3">
    <property type="entry name" value="ELECTRON CARRIER_ PROTEIN DISULFIDE OXIDOREDUCTASE"/>
    <property type="match status" value="1"/>
</dbReference>
<keyword evidence="4" id="KW-1185">Reference proteome</keyword>
<dbReference type="AlphaFoldDB" id="Q0EWS1"/>
<dbReference type="InterPro" id="IPR006869">
    <property type="entry name" value="DUF547"/>
</dbReference>
<feature type="chain" id="PRO_5004171345" description="DUF547 domain-containing protein" evidence="1">
    <location>
        <begin position="21"/>
        <end position="264"/>
    </location>
</feature>
<dbReference type="PANTHER" id="PTHR46361">
    <property type="entry name" value="ELECTRON CARRIER/ PROTEIN DISULFIDE OXIDOREDUCTASE"/>
    <property type="match status" value="1"/>
</dbReference>
<organism evidence="3 4">
    <name type="scientific">Mariprofundus ferrooxydans PV-1</name>
    <dbReference type="NCBI Taxonomy" id="314345"/>
    <lineage>
        <taxon>Bacteria</taxon>
        <taxon>Pseudomonadati</taxon>
        <taxon>Pseudomonadota</taxon>
        <taxon>Candidatius Mariprofundia</taxon>
        <taxon>Mariprofundales</taxon>
        <taxon>Mariprofundaceae</taxon>
        <taxon>Mariprofundus</taxon>
    </lineage>
</organism>
<feature type="domain" description="DUF547" evidence="2">
    <location>
        <begin position="73"/>
        <end position="186"/>
    </location>
</feature>
<reference evidence="3 4" key="1">
    <citation type="submission" date="2006-09" db="EMBL/GenBank/DDBJ databases">
        <authorList>
            <person name="Emerson D."/>
            <person name="Ferriera S."/>
            <person name="Johnson J."/>
            <person name="Kravitz S."/>
            <person name="Halpern A."/>
            <person name="Remington K."/>
            <person name="Beeson K."/>
            <person name="Tran B."/>
            <person name="Rogers Y.-H."/>
            <person name="Friedman R."/>
            <person name="Venter J.C."/>
        </authorList>
    </citation>
    <scope>NUCLEOTIDE SEQUENCE [LARGE SCALE GENOMIC DNA]</scope>
    <source>
        <strain evidence="3 4">PV-1</strain>
    </source>
</reference>
<dbReference type="InParanoid" id="Q0EWS1"/>
<gene>
    <name evidence="3" type="ORF">SPV1_06249</name>
</gene>
<evidence type="ECO:0000313" key="4">
    <source>
        <dbReference type="Proteomes" id="UP000005297"/>
    </source>
</evidence>
<dbReference type="HOGENOM" id="CLU_054137_1_2_0"/>
<evidence type="ECO:0000259" key="2">
    <source>
        <dbReference type="Pfam" id="PF04784"/>
    </source>
</evidence>
<evidence type="ECO:0000313" key="3">
    <source>
        <dbReference type="EMBL" id="EAU53718.1"/>
    </source>
</evidence>
<dbReference type="RefSeq" id="WP_009851543.1">
    <property type="nucleotide sequence ID" value="NZ_DS022295.1"/>
</dbReference>
<dbReference type="Proteomes" id="UP000005297">
    <property type="component" value="Unassembled WGS sequence"/>
</dbReference>
<protein>
    <recommendedName>
        <fullName evidence="2">DUF547 domain-containing protein</fullName>
    </recommendedName>
</protein>
<sequence>MLRASLLLLCSWFLVPAAGAEPFDHGEWDALLKAYVQPQGATTVVDYAGFAAAQTRLKAYQDRLSGVKPDEFDQWDNKEQLAFLINAYNAWTVALVLTAYPDIKSIKDTGSLFSSPWHKAFIPLLGKTRSLDDIEHYLIRGSGRYNDPRIHFAVNCASIGCPALRPEAYSGDRLDTQLDEQTRLFLSDHSRNRLEDGILRVSSIFKWYREDFEKGWRGLHALPSFFARHAAALGLSAADTKRLLAGHIDIEYQDYDWRLNAKRS</sequence>
<evidence type="ECO:0000256" key="1">
    <source>
        <dbReference type="SAM" id="SignalP"/>
    </source>
</evidence>
<dbReference type="EMBL" id="AATS01000018">
    <property type="protein sequence ID" value="EAU53718.1"/>
    <property type="molecule type" value="Genomic_DNA"/>
</dbReference>
<dbReference type="OrthoDB" id="526867at2"/>
<keyword evidence="1" id="KW-0732">Signal</keyword>
<name>Q0EWS1_9PROT</name>
<proteinExistence type="predicted"/>